<gene>
    <name evidence="1" type="ORF">MENTE1834_LOCUS30003</name>
</gene>
<dbReference type="EMBL" id="CAVMJV010000048">
    <property type="protein sequence ID" value="CAK5082708.1"/>
    <property type="molecule type" value="Genomic_DNA"/>
</dbReference>
<proteinExistence type="predicted"/>
<name>A0ACB0ZUZ0_MELEN</name>
<keyword evidence="2" id="KW-1185">Reference proteome</keyword>
<reference evidence="1" key="1">
    <citation type="submission" date="2023-11" db="EMBL/GenBank/DDBJ databases">
        <authorList>
            <person name="Poullet M."/>
        </authorList>
    </citation>
    <scope>NUCLEOTIDE SEQUENCE</scope>
    <source>
        <strain evidence="1">E1834</strain>
    </source>
</reference>
<dbReference type="Proteomes" id="UP001497535">
    <property type="component" value="Unassembled WGS sequence"/>
</dbReference>
<comment type="caution">
    <text evidence="1">The sequence shown here is derived from an EMBL/GenBank/DDBJ whole genome shotgun (WGS) entry which is preliminary data.</text>
</comment>
<organism evidence="1 2">
    <name type="scientific">Meloidogyne enterolobii</name>
    <name type="common">Root-knot nematode worm</name>
    <name type="synonym">Meloidogyne mayaguensis</name>
    <dbReference type="NCBI Taxonomy" id="390850"/>
    <lineage>
        <taxon>Eukaryota</taxon>
        <taxon>Metazoa</taxon>
        <taxon>Ecdysozoa</taxon>
        <taxon>Nematoda</taxon>
        <taxon>Chromadorea</taxon>
        <taxon>Rhabditida</taxon>
        <taxon>Tylenchina</taxon>
        <taxon>Tylenchomorpha</taxon>
        <taxon>Tylenchoidea</taxon>
        <taxon>Meloidogynidae</taxon>
        <taxon>Meloidogyninae</taxon>
        <taxon>Meloidogyne</taxon>
    </lineage>
</organism>
<evidence type="ECO:0000313" key="1">
    <source>
        <dbReference type="EMBL" id="CAK5082708.1"/>
    </source>
</evidence>
<evidence type="ECO:0000313" key="2">
    <source>
        <dbReference type="Proteomes" id="UP001497535"/>
    </source>
</evidence>
<accession>A0ACB0ZUZ0</accession>
<sequence>MQFFTKIKMLRSVVWHFYFLVILWSNNSKNFFYLFKARKALTKHLTSQRGKNEERKNKINLTGILGNWRLW</sequence>
<protein>
    <submittedName>
        <fullName evidence="1">Uncharacterized protein</fullName>
    </submittedName>
</protein>